<dbReference type="InterPro" id="IPR003594">
    <property type="entry name" value="HATPase_dom"/>
</dbReference>
<sequence length="366" mass="43065">GDNKKTFTKDEFKYLTGTYLKGYDIRKYYFKDKYNEKMTLLIYTPSLSNELYSKIELTYIAAFIIFIFIYIILIIVFIFWLNHKVKRPINILNEAIIKFKNGERENYLECEGPQEFCDICISFNDMSRKLYNSEIKSKSLEEEKQKMLADISHDLKTPITVIKGYSKAICDDLVSEEEKNQYLMTIYRKADDLDELINTFYEYSKLEHPDYKLVFERIDICEYVRVYLAGKYEELDIRDVEVDADIPDEPIYCNIDRFQLKRVFENIINNSLKHNDKNLAILFKLEKDYDKVKINIADNGYGIPEEISKNIFEPFVVGEKSRTKKGSGLGLAISKKIIDAHGGSISIVEPRENYKTEFEIMIPREV</sequence>
<dbReference type="InterPro" id="IPR036097">
    <property type="entry name" value="HisK_dim/P_sf"/>
</dbReference>
<dbReference type="SMART" id="SM00388">
    <property type="entry name" value="HisKA"/>
    <property type="match status" value="1"/>
</dbReference>
<dbReference type="CDD" id="cd00075">
    <property type="entry name" value="HATPase"/>
    <property type="match status" value="1"/>
</dbReference>
<feature type="domain" description="Histidine kinase" evidence="12">
    <location>
        <begin position="150"/>
        <end position="366"/>
    </location>
</feature>
<evidence type="ECO:0000256" key="4">
    <source>
        <dbReference type="ARBA" id="ARBA00022553"/>
    </source>
</evidence>
<keyword evidence="8 11" id="KW-1133">Transmembrane helix</keyword>
<dbReference type="CDD" id="cd00082">
    <property type="entry name" value="HisKA"/>
    <property type="match status" value="1"/>
</dbReference>
<dbReference type="SUPFAM" id="SSF55874">
    <property type="entry name" value="ATPase domain of HSP90 chaperone/DNA topoisomerase II/histidine kinase"/>
    <property type="match status" value="1"/>
</dbReference>
<name>A0A9X2M8T4_9FIRM</name>
<evidence type="ECO:0000256" key="8">
    <source>
        <dbReference type="ARBA" id="ARBA00022989"/>
    </source>
</evidence>
<dbReference type="Pfam" id="PF00512">
    <property type="entry name" value="HisKA"/>
    <property type="match status" value="1"/>
</dbReference>
<dbReference type="EC" id="2.7.13.3" evidence="3"/>
<comment type="catalytic activity">
    <reaction evidence="1">
        <text>ATP + protein L-histidine = ADP + protein N-phospho-L-histidine.</text>
        <dbReference type="EC" id="2.7.13.3"/>
    </reaction>
</comment>
<proteinExistence type="predicted"/>
<keyword evidence="9" id="KW-0902">Two-component regulatory system</keyword>
<evidence type="ECO:0000259" key="12">
    <source>
        <dbReference type="PROSITE" id="PS50109"/>
    </source>
</evidence>
<dbReference type="Pfam" id="PF02518">
    <property type="entry name" value="HATPase_c"/>
    <property type="match status" value="1"/>
</dbReference>
<dbReference type="Gene3D" id="1.10.287.130">
    <property type="match status" value="1"/>
</dbReference>
<dbReference type="InterPro" id="IPR003661">
    <property type="entry name" value="HisK_dim/P_dom"/>
</dbReference>
<evidence type="ECO:0000256" key="3">
    <source>
        <dbReference type="ARBA" id="ARBA00012438"/>
    </source>
</evidence>
<evidence type="ECO:0000256" key="1">
    <source>
        <dbReference type="ARBA" id="ARBA00000085"/>
    </source>
</evidence>
<dbReference type="RefSeq" id="WP_257560012.1">
    <property type="nucleotide sequence ID" value="NZ_JANKBY010000016.1"/>
</dbReference>
<evidence type="ECO:0000256" key="7">
    <source>
        <dbReference type="ARBA" id="ARBA00022777"/>
    </source>
</evidence>
<comment type="caution">
    <text evidence="13">The sequence shown here is derived from an EMBL/GenBank/DDBJ whole genome shotgun (WGS) entry which is preliminary data.</text>
</comment>
<keyword evidence="6 11" id="KW-0812">Transmembrane</keyword>
<evidence type="ECO:0000256" key="9">
    <source>
        <dbReference type="ARBA" id="ARBA00023012"/>
    </source>
</evidence>
<accession>A0A9X2M8T4</accession>
<evidence type="ECO:0000313" key="13">
    <source>
        <dbReference type="EMBL" id="MCR1821696.1"/>
    </source>
</evidence>
<dbReference type="Gene3D" id="6.10.340.10">
    <property type="match status" value="1"/>
</dbReference>
<dbReference type="InterPro" id="IPR050398">
    <property type="entry name" value="HssS/ArlS-like"/>
</dbReference>
<organism evidence="13 14">
    <name type="scientific">Terrisporobacter muris</name>
    <dbReference type="NCBI Taxonomy" id="2963284"/>
    <lineage>
        <taxon>Bacteria</taxon>
        <taxon>Bacillati</taxon>
        <taxon>Bacillota</taxon>
        <taxon>Clostridia</taxon>
        <taxon>Peptostreptococcales</taxon>
        <taxon>Peptostreptococcaceae</taxon>
        <taxon>Terrisporobacter</taxon>
    </lineage>
</organism>
<dbReference type="SMART" id="SM00387">
    <property type="entry name" value="HATPase_c"/>
    <property type="match status" value="1"/>
</dbReference>
<keyword evidence="5" id="KW-0808">Transferase</keyword>
<dbReference type="SUPFAM" id="SSF47384">
    <property type="entry name" value="Homodimeric domain of signal transducing histidine kinase"/>
    <property type="match status" value="1"/>
</dbReference>
<dbReference type="PRINTS" id="PR00344">
    <property type="entry name" value="BCTRLSENSOR"/>
</dbReference>
<dbReference type="PANTHER" id="PTHR45528:SF8">
    <property type="entry name" value="HISTIDINE KINASE"/>
    <property type="match status" value="1"/>
</dbReference>
<gene>
    <name evidence="13" type="ORF">NSA58_02750</name>
</gene>
<feature type="non-terminal residue" evidence="13">
    <location>
        <position position="1"/>
    </location>
</feature>
<dbReference type="Proteomes" id="UP001140817">
    <property type="component" value="Unassembled WGS sequence"/>
</dbReference>
<reference evidence="13" key="1">
    <citation type="submission" date="2022-07" db="EMBL/GenBank/DDBJ databases">
        <title>Enhanced cultured diversity of the mouse gut microbiota enables custom-made synthetic communities.</title>
        <authorList>
            <person name="Afrizal A."/>
        </authorList>
    </citation>
    <scope>NUCLEOTIDE SEQUENCE</scope>
    <source>
        <strain evidence="13">DSM 29186</strain>
    </source>
</reference>
<dbReference type="InterPro" id="IPR005467">
    <property type="entry name" value="His_kinase_dom"/>
</dbReference>
<keyword evidence="14" id="KW-1185">Reference proteome</keyword>
<dbReference type="PROSITE" id="PS50109">
    <property type="entry name" value="HIS_KIN"/>
    <property type="match status" value="1"/>
</dbReference>
<protein>
    <recommendedName>
        <fullName evidence="3">histidine kinase</fullName>
        <ecNumber evidence="3">2.7.13.3</ecNumber>
    </recommendedName>
</protein>
<keyword evidence="10 11" id="KW-0472">Membrane</keyword>
<dbReference type="GO" id="GO:0005886">
    <property type="term" value="C:plasma membrane"/>
    <property type="evidence" value="ECO:0007669"/>
    <property type="project" value="TreeGrafter"/>
</dbReference>
<keyword evidence="7 13" id="KW-0418">Kinase</keyword>
<evidence type="ECO:0000313" key="14">
    <source>
        <dbReference type="Proteomes" id="UP001140817"/>
    </source>
</evidence>
<evidence type="ECO:0000256" key="10">
    <source>
        <dbReference type="ARBA" id="ARBA00023136"/>
    </source>
</evidence>
<dbReference type="Gene3D" id="3.30.565.10">
    <property type="entry name" value="Histidine kinase-like ATPase, C-terminal domain"/>
    <property type="match status" value="1"/>
</dbReference>
<dbReference type="EMBL" id="JANKBY010000016">
    <property type="protein sequence ID" value="MCR1821696.1"/>
    <property type="molecule type" value="Genomic_DNA"/>
</dbReference>
<comment type="subcellular location">
    <subcellularLocation>
        <location evidence="2">Membrane</location>
        <topology evidence="2">Multi-pass membrane protein</topology>
    </subcellularLocation>
</comment>
<dbReference type="GO" id="GO:0000155">
    <property type="term" value="F:phosphorelay sensor kinase activity"/>
    <property type="evidence" value="ECO:0007669"/>
    <property type="project" value="InterPro"/>
</dbReference>
<evidence type="ECO:0000256" key="5">
    <source>
        <dbReference type="ARBA" id="ARBA00022679"/>
    </source>
</evidence>
<dbReference type="AlphaFoldDB" id="A0A9X2M8T4"/>
<evidence type="ECO:0000256" key="11">
    <source>
        <dbReference type="SAM" id="Phobius"/>
    </source>
</evidence>
<keyword evidence="4" id="KW-0597">Phosphoprotein</keyword>
<dbReference type="InterPro" id="IPR004358">
    <property type="entry name" value="Sig_transdc_His_kin-like_C"/>
</dbReference>
<evidence type="ECO:0000256" key="2">
    <source>
        <dbReference type="ARBA" id="ARBA00004141"/>
    </source>
</evidence>
<feature type="transmembrane region" description="Helical" evidence="11">
    <location>
        <begin position="57"/>
        <end position="81"/>
    </location>
</feature>
<evidence type="ECO:0000256" key="6">
    <source>
        <dbReference type="ARBA" id="ARBA00022692"/>
    </source>
</evidence>
<dbReference type="PANTHER" id="PTHR45528">
    <property type="entry name" value="SENSOR HISTIDINE KINASE CPXA"/>
    <property type="match status" value="1"/>
</dbReference>
<dbReference type="InterPro" id="IPR036890">
    <property type="entry name" value="HATPase_C_sf"/>
</dbReference>